<evidence type="ECO:0000256" key="1">
    <source>
        <dbReference type="ARBA" id="ARBA00022946"/>
    </source>
</evidence>
<sequence length="241" mass="26030">MTLEPASAATPFGAAPPASAALRIEGADALAVLHRISTARLDDLVPGAARWTLFCDFRGRLLHRAAVAVTEDAVWLLRPDAAAAELAAWVDRHVFRERVRLVDASAAWRVEEREESAPALAPGTLAAQDGVPRLVRPDDGPALALAPAATARAAEDPGAPLRRVRAGRPRHGHEIAPEFTPYEVGLAHEVHLSKGCYTGQEALLRLMTYASVRRRLVRLGARGRRPRRAPRSRAARSLRAS</sequence>
<feature type="region of interest" description="Disordered" evidence="2">
    <location>
        <begin position="222"/>
        <end position="241"/>
    </location>
</feature>
<evidence type="ECO:0000256" key="2">
    <source>
        <dbReference type="SAM" id="MobiDB-lite"/>
    </source>
</evidence>
<keyword evidence="1" id="KW-0809">Transit peptide</keyword>
<dbReference type="Gene3D" id="3.30.1360.120">
    <property type="entry name" value="Probable tRNA modification gtpase trme, domain 1"/>
    <property type="match status" value="2"/>
</dbReference>
<proteinExistence type="predicted"/>
<reference evidence="3" key="1">
    <citation type="journal article" date="2020" name="mSystems">
        <title>Genome- and Community-Level Interaction Insights into Carbon Utilization and Element Cycling Functions of Hydrothermarchaeota in Hydrothermal Sediment.</title>
        <authorList>
            <person name="Zhou Z."/>
            <person name="Liu Y."/>
            <person name="Xu W."/>
            <person name="Pan J."/>
            <person name="Luo Z.H."/>
            <person name="Li M."/>
        </authorList>
    </citation>
    <scope>NUCLEOTIDE SEQUENCE [LARGE SCALE GENOMIC DNA]</scope>
    <source>
        <strain evidence="3">SpSt-381</strain>
    </source>
</reference>
<dbReference type="SUPFAM" id="SSF103025">
    <property type="entry name" value="Folate-binding domain"/>
    <property type="match status" value="1"/>
</dbReference>
<dbReference type="PANTHER" id="PTHR22602:SF0">
    <property type="entry name" value="TRANSFERASE CAF17, MITOCHONDRIAL-RELATED"/>
    <property type="match status" value="1"/>
</dbReference>
<dbReference type="PANTHER" id="PTHR22602">
    <property type="entry name" value="TRANSFERASE CAF17, MITOCHONDRIAL-RELATED"/>
    <property type="match status" value="1"/>
</dbReference>
<dbReference type="NCBIfam" id="TIGR03317">
    <property type="entry name" value="ygfZ_signature"/>
    <property type="match status" value="1"/>
</dbReference>
<organism evidence="3">
    <name type="scientific">Eiseniibacteriota bacterium</name>
    <dbReference type="NCBI Taxonomy" id="2212470"/>
    <lineage>
        <taxon>Bacteria</taxon>
        <taxon>Candidatus Eiseniibacteriota</taxon>
    </lineage>
</organism>
<evidence type="ECO:0000313" key="3">
    <source>
        <dbReference type="EMBL" id="HGZ42145.1"/>
    </source>
</evidence>
<gene>
    <name evidence="3" type="ORF">ENR23_01740</name>
</gene>
<name>A0A832I2K9_UNCEI</name>
<dbReference type="AlphaFoldDB" id="A0A832I2K9"/>
<dbReference type="InterPro" id="IPR045179">
    <property type="entry name" value="YgfZ/GcvT"/>
</dbReference>
<protein>
    <recommendedName>
        <fullName evidence="4">Aminomethyltransferase folate-binding domain-containing protein</fullName>
    </recommendedName>
</protein>
<comment type="caution">
    <text evidence="3">The sequence shown here is derived from an EMBL/GenBank/DDBJ whole genome shotgun (WGS) entry which is preliminary data.</text>
</comment>
<accession>A0A832I2K9</accession>
<dbReference type="InterPro" id="IPR027266">
    <property type="entry name" value="TrmE/GcvT-like"/>
</dbReference>
<dbReference type="PIRSF" id="PIRSF006487">
    <property type="entry name" value="GcvT"/>
    <property type="match status" value="1"/>
</dbReference>
<dbReference type="InterPro" id="IPR017703">
    <property type="entry name" value="YgfZ/GCV_T_CS"/>
</dbReference>
<dbReference type="EMBL" id="DSQF01000003">
    <property type="protein sequence ID" value="HGZ42145.1"/>
    <property type="molecule type" value="Genomic_DNA"/>
</dbReference>
<dbReference type="GO" id="GO:0016226">
    <property type="term" value="P:iron-sulfur cluster assembly"/>
    <property type="evidence" value="ECO:0007669"/>
    <property type="project" value="TreeGrafter"/>
</dbReference>
<evidence type="ECO:0008006" key="4">
    <source>
        <dbReference type="Google" id="ProtNLM"/>
    </source>
</evidence>